<name>A0ABP0WIW9_9BRYO</name>
<dbReference type="Proteomes" id="UP001497444">
    <property type="component" value="Chromosome 19"/>
</dbReference>
<reference evidence="1" key="1">
    <citation type="submission" date="2024-02" db="EMBL/GenBank/DDBJ databases">
        <authorList>
            <consortium name="ELIXIR-Norway"/>
            <consortium name="Elixir Norway"/>
        </authorList>
    </citation>
    <scope>NUCLEOTIDE SEQUENCE</scope>
</reference>
<evidence type="ECO:0000313" key="2">
    <source>
        <dbReference type="Proteomes" id="UP001497444"/>
    </source>
</evidence>
<protein>
    <submittedName>
        <fullName evidence="1">Uncharacterized protein</fullName>
    </submittedName>
</protein>
<gene>
    <name evidence="1" type="ORF">CSSPJE1EN1_LOCUS12301</name>
</gene>
<accession>A0ABP0WIW9</accession>
<proteinExistence type="predicted"/>
<organism evidence="1 2">
    <name type="scientific">Sphagnum jensenii</name>
    <dbReference type="NCBI Taxonomy" id="128206"/>
    <lineage>
        <taxon>Eukaryota</taxon>
        <taxon>Viridiplantae</taxon>
        <taxon>Streptophyta</taxon>
        <taxon>Embryophyta</taxon>
        <taxon>Bryophyta</taxon>
        <taxon>Sphagnophytina</taxon>
        <taxon>Sphagnopsida</taxon>
        <taxon>Sphagnales</taxon>
        <taxon>Sphagnaceae</taxon>
        <taxon>Sphagnum</taxon>
    </lineage>
</organism>
<dbReference type="EMBL" id="OZ020114">
    <property type="protein sequence ID" value="CAK9266823.1"/>
    <property type="molecule type" value="Genomic_DNA"/>
</dbReference>
<keyword evidence="2" id="KW-1185">Reference proteome</keyword>
<sequence length="84" mass="8975">MIENEATEDVERLPGVRESAGVVREKVGGVVFKFQGGFSKEQKRPGGHEVAISFPIIPNTLEGFPSVLGHGAIKKAVLRGFLGT</sequence>
<evidence type="ECO:0000313" key="1">
    <source>
        <dbReference type="EMBL" id="CAK9266823.1"/>
    </source>
</evidence>